<accession>R0GNC6</accession>
<dbReference type="AlphaFoldDB" id="R0GNC6"/>
<keyword evidence="2" id="KW-1133">Transmembrane helix</keyword>
<dbReference type="Proteomes" id="UP000029121">
    <property type="component" value="Unassembled WGS sequence"/>
</dbReference>
<feature type="region of interest" description="Disordered" evidence="1">
    <location>
        <begin position="1"/>
        <end position="26"/>
    </location>
</feature>
<gene>
    <name evidence="4" type="ORF">CARUB_v10011389mg</name>
</gene>
<evidence type="ECO:0000256" key="1">
    <source>
        <dbReference type="SAM" id="MobiDB-lite"/>
    </source>
</evidence>
<name>R0GNC6_9BRAS</name>
<dbReference type="Pfam" id="PF23041">
    <property type="entry name" value="DUF7036"/>
    <property type="match status" value="2"/>
</dbReference>
<protein>
    <recommendedName>
        <fullName evidence="3">DUF7036 domain-containing protein</fullName>
    </recommendedName>
</protein>
<dbReference type="PANTHER" id="PTHR33826">
    <property type="entry name" value="F20B24.21"/>
    <property type="match status" value="1"/>
</dbReference>
<dbReference type="PANTHER" id="PTHR33826:SF4">
    <property type="entry name" value="F20B24.21"/>
    <property type="match status" value="1"/>
</dbReference>
<dbReference type="InterPro" id="IPR055464">
    <property type="entry name" value="DUF7036"/>
</dbReference>
<dbReference type="STRING" id="81985.R0GNC6"/>
<organism evidence="4 5">
    <name type="scientific">Capsella rubella</name>
    <dbReference type="NCBI Taxonomy" id="81985"/>
    <lineage>
        <taxon>Eukaryota</taxon>
        <taxon>Viridiplantae</taxon>
        <taxon>Streptophyta</taxon>
        <taxon>Embryophyta</taxon>
        <taxon>Tracheophyta</taxon>
        <taxon>Spermatophyta</taxon>
        <taxon>Magnoliopsida</taxon>
        <taxon>eudicotyledons</taxon>
        <taxon>Gunneridae</taxon>
        <taxon>Pentapetalae</taxon>
        <taxon>rosids</taxon>
        <taxon>malvids</taxon>
        <taxon>Brassicales</taxon>
        <taxon>Brassicaceae</taxon>
        <taxon>Camelineae</taxon>
        <taxon>Capsella</taxon>
    </lineage>
</organism>
<sequence>MAKQPKGNVLDHQQQNLDPENPHQASPSSGRSSCCFALPGFFSVRCLIVVVLSCAILFSAIFCLFPWRRSVPHSQPDNTVQLNGKRLSTKKSLILLPDFRRILIDWFQNCLKPAATVQAYFKLSKPVSEVIPHKGELEDQIYWSIGVGNTKVTVLSLQQSGASHYTDVEFSIVPVSNDSSTIRNLLSSVRSSFIKLYAEMSTLNLATGIFGEPTSFEVLKFPGGITAYPSGSTPVSELVVIKLNFTLNSSISEIRDGKGQQLNGILRRQFSLDSPDRCYSQFTNEQGSTVSPPVIVQFSVVTTMNQQRLDHFADMFQASSAKNLGLNNSVFGEVKSMTFSTYLEHKTPHLSVVMAPTPSS</sequence>
<dbReference type="eggNOG" id="ENOG502QQMB">
    <property type="taxonomic scope" value="Eukaryota"/>
</dbReference>
<keyword evidence="2" id="KW-0472">Membrane</keyword>
<proteinExistence type="predicted"/>
<feature type="transmembrane region" description="Helical" evidence="2">
    <location>
        <begin position="46"/>
        <end position="67"/>
    </location>
</feature>
<evidence type="ECO:0000259" key="3">
    <source>
        <dbReference type="Pfam" id="PF23041"/>
    </source>
</evidence>
<dbReference type="EMBL" id="KB870805">
    <property type="protein sequence ID" value="EOA37427.1"/>
    <property type="molecule type" value="Genomic_DNA"/>
</dbReference>
<evidence type="ECO:0000256" key="2">
    <source>
        <dbReference type="SAM" id="Phobius"/>
    </source>
</evidence>
<reference evidence="5" key="1">
    <citation type="journal article" date="2013" name="Nat. Genet.">
        <title>The Capsella rubella genome and the genomic consequences of rapid mating system evolution.</title>
        <authorList>
            <person name="Slotte T."/>
            <person name="Hazzouri K.M."/>
            <person name="Agren J.A."/>
            <person name="Koenig D."/>
            <person name="Maumus F."/>
            <person name="Guo Y.L."/>
            <person name="Steige K."/>
            <person name="Platts A.E."/>
            <person name="Escobar J.S."/>
            <person name="Newman L.K."/>
            <person name="Wang W."/>
            <person name="Mandakova T."/>
            <person name="Vello E."/>
            <person name="Smith L.M."/>
            <person name="Henz S.R."/>
            <person name="Steffen J."/>
            <person name="Takuno S."/>
            <person name="Brandvain Y."/>
            <person name="Coop G."/>
            <person name="Andolfatto P."/>
            <person name="Hu T.T."/>
            <person name="Blanchette M."/>
            <person name="Clark R.M."/>
            <person name="Quesneville H."/>
            <person name="Nordborg M."/>
            <person name="Gaut B.S."/>
            <person name="Lysak M.A."/>
            <person name="Jenkins J."/>
            <person name="Grimwood J."/>
            <person name="Chapman J."/>
            <person name="Prochnik S."/>
            <person name="Shu S."/>
            <person name="Rokhsar D."/>
            <person name="Schmutz J."/>
            <person name="Weigel D."/>
            <person name="Wright S.I."/>
        </authorList>
    </citation>
    <scope>NUCLEOTIDE SEQUENCE [LARGE SCALE GENOMIC DNA]</scope>
    <source>
        <strain evidence="5">cv. Monte Gargano</strain>
    </source>
</reference>
<evidence type="ECO:0000313" key="4">
    <source>
        <dbReference type="EMBL" id="EOA37427.1"/>
    </source>
</evidence>
<evidence type="ECO:0000313" key="5">
    <source>
        <dbReference type="Proteomes" id="UP000029121"/>
    </source>
</evidence>
<keyword evidence="5" id="KW-1185">Reference proteome</keyword>
<feature type="compositionally biased region" description="Polar residues" evidence="1">
    <location>
        <begin position="11"/>
        <end position="26"/>
    </location>
</feature>
<keyword evidence="2" id="KW-0812">Transmembrane</keyword>
<feature type="domain" description="DUF7036" evidence="3">
    <location>
        <begin position="244"/>
        <end position="332"/>
    </location>
</feature>
<feature type="domain" description="DUF7036" evidence="3">
    <location>
        <begin position="120"/>
        <end position="211"/>
    </location>
</feature>